<dbReference type="Pfam" id="PF12680">
    <property type="entry name" value="SnoaL_2"/>
    <property type="match status" value="1"/>
</dbReference>
<feature type="domain" description="SnoaL-like" evidence="1">
    <location>
        <begin position="16"/>
        <end position="121"/>
    </location>
</feature>
<dbReference type="EMBL" id="JACHWZ010000017">
    <property type="protein sequence ID" value="MBB3062586.1"/>
    <property type="molecule type" value="Genomic_DNA"/>
</dbReference>
<reference evidence="2 3" key="1">
    <citation type="submission" date="2020-08" db="EMBL/GenBank/DDBJ databases">
        <title>Genomic Encyclopedia of Type Strains, Phase III (KMG-III): the genomes of soil and plant-associated and newly described type strains.</title>
        <authorList>
            <person name="Whitman W."/>
        </authorList>
    </citation>
    <scope>NUCLEOTIDE SEQUENCE [LARGE SCALE GENOMIC DNA]</scope>
    <source>
        <strain evidence="2 3">CECT 8799</strain>
    </source>
</reference>
<dbReference type="Gene3D" id="3.10.450.50">
    <property type="match status" value="1"/>
</dbReference>
<evidence type="ECO:0000313" key="3">
    <source>
        <dbReference type="Proteomes" id="UP000535937"/>
    </source>
</evidence>
<protein>
    <recommendedName>
        <fullName evidence="1">SnoaL-like domain-containing protein</fullName>
    </recommendedName>
</protein>
<dbReference type="Proteomes" id="UP000535937">
    <property type="component" value="Unassembled WGS sequence"/>
</dbReference>
<dbReference type="InterPro" id="IPR037401">
    <property type="entry name" value="SnoaL-like"/>
</dbReference>
<accession>A0A7W4WFC8</accession>
<dbReference type="PANTHER" id="PTHR41252">
    <property type="entry name" value="BLR2505 PROTEIN"/>
    <property type="match status" value="1"/>
</dbReference>
<proteinExistence type="predicted"/>
<evidence type="ECO:0000313" key="2">
    <source>
        <dbReference type="EMBL" id="MBB3062586.1"/>
    </source>
</evidence>
<comment type="caution">
    <text evidence="2">The sequence shown here is derived from an EMBL/GenBank/DDBJ whole genome shotgun (WGS) entry which is preliminary data.</text>
</comment>
<organism evidence="2 3">
    <name type="scientific">Microbulbifer rhizosphaerae</name>
    <dbReference type="NCBI Taxonomy" id="1562603"/>
    <lineage>
        <taxon>Bacteria</taxon>
        <taxon>Pseudomonadati</taxon>
        <taxon>Pseudomonadota</taxon>
        <taxon>Gammaproteobacteria</taxon>
        <taxon>Cellvibrionales</taxon>
        <taxon>Microbulbiferaceae</taxon>
        <taxon>Microbulbifer</taxon>
    </lineage>
</organism>
<dbReference type="RefSeq" id="WP_183461980.1">
    <property type="nucleotide sequence ID" value="NZ_JACHWZ010000017.1"/>
</dbReference>
<dbReference type="PANTHER" id="PTHR41252:SF1">
    <property type="entry name" value="BLR2505 PROTEIN"/>
    <property type="match status" value="1"/>
</dbReference>
<dbReference type="InterPro" id="IPR032710">
    <property type="entry name" value="NTF2-like_dom_sf"/>
</dbReference>
<evidence type="ECO:0000259" key="1">
    <source>
        <dbReference type="Pfam" id="PF12680"/>
    </source>
</evidence>
<name>A0A7W4WFC8_9GAMM</name>
<gene>
    <name evidence="2" type="ORF">FHS09_003435</name>
</gene>
<dbReference type="AlphaFoldDB" id="A0A7W4WFC8"/>
<dbReference type="SUPFAM" id="SSF54427">
    <property type="entry name" value="NTF2-like"/>
    <property type="match status" value="1"/>
</dbReference>
<sequence length="141" mass="16077">MPRETELHLQNKLALQEAFDALAEGNRGPFGALMDEDATWTIIGTTAWSGTYRGLRQIRDELLYPLFAQFADTYTNTAYRFIAEGDCVAVECRGKVSLRSGKPYNNTYCYICRFENGKIKELTEYMDTLLVEEVLDAPTQR</sequence>
<keyword evidence="3" id="KW-1185">Reference proteome</keyword>